<evidence type="ECO:0000313" key="2">
    <source>
        <dbReference type="EMBL" id="CQD16821.1"/>
    </source>
</evidence>
<evidence type="ECO:0000256" key="1">
    <source>
        <dbReference type="SAM" id="SignalP"/>
    </source>
</evidence>
<name>A0A0E3WCW6_MYCLN</name>
<dbReference type="Proteomes" id="UP000199251">
    <property type="component" value="Unassembled WGS sequence"/>
</dbReference>
<feature type="chain" id="PRO_5039185647" description="Secreted peptide" evidence="1">
    <location>
        <begin position="21"/>
        <end position="58"/>
    </location>
</feature>
<protein>
    <recommendedName>
        <fullName evidence="4">Secreted peptide</fullName>
    </recommendedName>
</protein>
<proteinExistence type="predicted"/>
<keyword evidence="1" id="KW-0732">Signal</keyword>
<feature type="signal peptide" evidence="1">
    <location>
        <begin position="1"/>
        <end position="20"/>
    </location>
</feature>
<accession>A0A0E3WCW6</accession>
<evidence type="ECO:0008006" key="4">
    <source>
        <dbReference type="Google" id="ProtNLM"/>
    </source>
</evidence>
<gene>
    <name evidence="2" type="ORF">BN1232_03656</name>
</gene>
<dbReference type="AlphaFoldDB" id="A0A0E3WCW6"/>
<reference evidence="2 3" key="1">
    <citation type="submission" date="2015-03" db="EMBL/GenBank/DDBJ databases">
        <authorList>
            <person name="Urmite Genomes"/>
        </authorList>
    </citation>
    <scope>NUCLEOTIDE SEQUENCE [LARGE SCALE GENOMIC DNA]</scope>
    <source>
        <strain evidence="2 3">CSUR P1491</strain>
    </source>
</reference>
<sequence>MAPAAAVVVALVVAAAVAPAAAVVVALVVAAAAAPAAAAKSHTFPLRPFNSHPVIGGR</sequence>
<dbReference type="EMBL" id="CTEE01000001">
    <property type="protein sequence ID" value="CQD16821.1"/>
    <property type="molecule type" value="Genomic_DNA"/>
</dbReference>
<evidence type="ECO:0000313" key="3">
    <source>
        <dbReference type="Proteomes" id="UP000199251"/>
    </source>
</evidence>
<organism evidence="2 3">
    <name type="scientific">Mycobacterium lentiflavum</name>
    <dbReference type="NCBI Taxonomy" id="141349"/>
    <lineage>
        <taxon>Bacteria</taxon>
        <taxon>Bacillati</taxon>
        <taxon>Actinomycetota</taxon>
        <taxon>Actinomycetes</taxon>
        <taxon>Mycobacteriales</taxon>
        <taxon>Mycobacteriaceae</taxon>
        <taxon>Mycobacterium</taxon>
        <taxon>Mycobacterium simiae complex</taxon>
    </lineage>
</organism>